<comment type="catalytic activity">
    <reaction evidence="1">
        <text>beta-D-fructose 1,6-bisphosphate + H2O = beta-D-fructose 6-phosphate + phosphate</text>
        <dbReference type="Rhea" id="RHEA:11064"/>
        <dbReference type="ChEBI" id="CHEBI:15377"/>
        <dbReference type="ChEBI" id="CHEBI:32966"/>
        <dbReference type="ChEBI" id="CHEBI:43474"/>
        <dbReference type="ChEBI" id="CHEBI:57634"/>
        <dbReference type="EC" id="3.1.3.11"/>
    </reaction>
</comment>
<keyword evidence="3 9" id="KW-0479">Metal-binding</keyword>
<evidence type="ECO:0000256" key="10">
    <source>
        <dbReference type="PIRSR" id="PIRSR004532-2"/>
    </source>
</evidence>
<feature type="binding site" evidence="9">
    <location>
        <position position="90"/>
    </location>
    <ligand>
        <name>Mn(2+)</name>
        <dbReference type="ChEBI" id="CHEBI:29035"/>
        <label>2</label>
    </ligand>
</feature>
<accession>A0A1H9ZKT6</accession>
<evidence type="ECO:0000313" key="11">
    <source>
        <dbReference type="EMBL" id="SES82218.1"/>
    </source>
</evidence>
<dbReference type="OrthoDB" id="9779353at2"/>
<keyword evidence="6 8" id="KW-0119">Carbohydrate metabolism</keyword>
<keyword evidence="12" id="KW-1185">Reference proteome</keyword>
<dbReference type="PANTHER" id="PTHR30447:SF0">
    <property type="entry name" value="FRUCTOSE-1,6-BISPHOSPHATASE 1 CLASS 2-RELATED"/>
    <property type="match status" value="1"/>
</dbReference>
<evidence type="ECO:0000256" key="3">
    <source>
        <dbReference type="ARBA" id="ARBA00022723"/>
    </source>
</evidence>
<dbReference type="GO" id="GO:0030388">
    <property type="term" value="P:fructose 1,6-bisphosphate metabolic process"/>
    <property type="evidence" value="ECO:0007669"/>
    <property type="project" value="TreeGrafter"/>
</dbReference>
<evidence type="ECO:0000256" key="5">
    <source>
        <dbReference type="ARBA" id="ARBA00023211"/>
    </source>
</evidence>
<proteinExistence type="inferred from homology"/>
<dbReference type="EMBL" id="FOHU01000002">
    <property type="protein sequence ID" value="SES82218.1"/>
    <property type="molecule type" value="Genomic_DNA"/>
</dbReference>
<dbReference type="AlphaFoldDB" id="A0A1H9ZKT6"/>
<dbReference type="CDD" id="cd01516">
    <property type="entry name" value="FBPase_glpX"/>
    <property type="match status" value="1"/>
</dbReference>
<reference evidence="11 12" key="1">
    <citation type="submission" date="2016-10" db="EMBL/GenBank/DDBJ databases">
        <authorList>
            <person name="de Groot N.N."/>
        </authorList>
    </citation>
    <scope>NUCLEOTIDE SEQUENCE [LARGE SCALE GENOMIC DNA]</scope>
    <source>
        <strain evidence="11 12">DSM 18979</strain>
    </source>
</reference>
<evidence type="ECO:0000256" key="9">
    <source>
        <dbReference type="PIRSR" id="PIRSR004532-1"/>
    </source>
</evidence>
<dbReference type="GO" id="GO:0006094">
    <property type="term" value="P:gluconeogenesis"/>
    <property type="evidence" value="ECO:0007669"/>
    <property type="project" value="InterPro"/>
</dbReference>
<dbReference type="NCBIfam" id="TIGR00330">
    <property type="entry name" value="glpX"/>
    <property type="match status" value="1"/>
</dbReference>
<evidence type="ECO:0000256" key="7">
    <source>
        <dbReference type="ARBA" id="ARBA00024331"/>
    </source>
</evidence>
<feature type="binding site" evidence="10">
    <location>
        <begin position="188"/>
        <end position="190"/>
    </location>
    <ligand>
        <name>substrate</name>
    </ligand>
</feature>
<dbReference type="PIRSF" id="PIRSF004532">
    <property type="entry name" value="GlpX"/>
    <property type="match status" value="1"/>
</dbReference>
<dbReference type="STRING" id="426128.SAMN05660297_00604"/>
<name>A0A1H9ZKT6_9FIRM</name>
<organism evidence="11 12">
    <name type="scientific">Natronincola peptidivorans</name>
    <dbReference type="NCBI Taxonomy" id="426128"/>
    <lineage>
        <taxon>Bacteria</taxon>
        <taxon>Bacillati</taxon>
        <taxon>Bacillota</taxon>
        <taxon>Clostridia</taxon>
        <taxon>Peptostreptococcales</taxon>
        <taxon>Natronincolaceae</taxon>
        <taxon>Natronincola</taxon>
    </lineage>
</organism>
<evidence type="ECO:0000256" key="6">
    <source>
        <dbReference type="ARBA" id="ARBA00023277"/>
    </source>
</evidence>
<dbReference type="Gene3D" id="3.30.540.10">
    <property type="entry name" value="Fructose-1,6-Bisphosphatase, subunit A, domain 1"/>
    <property type="match status" value="1"/>
</dbReference>
<dbReference type="Gene3D" id="3.40.190.90">
    <property type="match status" value="1"/>
</dbReference>
<dbReference type="PANTHER" id="PTHR30447">
    <property type="entry name" value="FRUCTOSE-1,6-BISPHOSPHATASE CLASS 2"/>
    <property type="match status" value="1"/>
</dbReference>
<feature type="binding site" evidence="10">
    <location>
        <begin position="90"/>
        <end position="92"/>
    </location>
    <ligand>
        <name>substrate</name>
    </ligand>
</feature>
<dbReference type="FunFam" id="3.40.190.90:FF:000001">
    <property type="entry name" value="Fructose-1,6-bisphosphatase"/>
    <property type="match status" value="1"/>
</dbReference>
<feature type="binding site" evidence="9">
    <location>
        <position position="33"/>
    </location>
    <ligand>
        <name>Mn(2+)</name>
        <dbReference type="ChEBI" id="CHEBI:29035"/>
        <label>1</label>
    </ligand>
</feature>
<dbReference type="GO" id="GO:0005829">
    <property type="term" value="C:cytosol"/>
    <property type="evidence" value="ECO:0007669"/>
    <property type="project" value="TreeGrafter"/>
</dbReference>
<dbReference type="GO" id="GO:0046872">
    <property type="term" value="F:metal ion binding"/>
    <property type="evidence" value="ECO:0007669"/>
    <property type="project" value="UniProtKB-KW"/>
</dbReference>
<evidence type="ECO:0000256" key="1">
    <source>
        <dbReference type="ARBA" id="ARBA00001273"/>
    </source>
</evidence>
<feature type="binding site" evidence="10">
    <location>
        <begin position="166"/>
        <end position="168"/>
    </location>
    <ligand>
        <name>substrate</name>
    </ligand>
</feature>
<comment type="pathway">
    <text evidence="7">Carbohydrate biosynthesis.</text>
</comment>
<evidence type="ECO:0000256" key="8">
    <source>
        <dbReference type="PIRNR" id="PIRNR004532"/>
    </source>
</evidence>
<dbReference type="InterPro" id="IPR004464">
    <property type="entry name" value="FBPase_class-2/SBPase"/>
</dbReference>
<evidence type="ECO:0000256" key="2">
    <source>
        <dbReference type="ARBA" id="ARBA00008989"/>
    </source>
</evidence>
<feature type="binding site" evidence="10">
    <location>
        <position position="212"/>
    </location>
    <ligand>
        <name>substrate</name>
    </ligand>
</feature>
<feature type="binding site" evidence="9">
    <location>
        <position position="87"/>
    </location>
    <ligand>
        <name>Mn(2+)</name>
        <dbReference type="ChEBI" id="CHEBI:29035"/>
        <label>2</label>
    </ligand>
</feature>
<evidence type="ECO:0000256" key="4">
    <source>
        <dbReference type="ARBA" id="ARBA00022801"/>
    </source>
</evidence>
<dbReference type="Proteomes" id="UP000199568">
    <property type="component" value="Unassembled WGS sequence"/>
</dbReference>
<dbReference type="RefSeq" id="WP_090439134.1">
    <property type="nucleotide sequence ID" value="NZ_FOHU01000002.1"/>
</dbReference>
<dbReference type="SUPFAM" id="SSF56655">
    <property type="entry name" value="Carbohydrate phosphatase"/>
    <property type="match status" value="1"/>
</dbReference>
<protein>
    <recommendedName>
        <fullName evidence="8">Fructose-1,6-bisphosphatase</fullName>
    </recommendedName>
</protein>
<evidence type="ECO:0000313" key="12">
    <source>
        <dbReference type="Proteomes" id="UP000199568"/>
    </source>
</evidence>
<sequence length="322" mass="34479">MDRNLALDLVRVTEAAALGAAKHMGRGDKNTADQAGVDGMRKMFESMNIEGIVVIGEGEMDEAPMLYIGETVGKKGEKAMKVDIAVDPVEGTNSVAKGLPNAIAVVAMAPRGCLLNAPDMYMDKIAVGPKAAGKVSLSATVLENLKATADALNKSITDLTVTMLDRPRHQEVIKQCREAGARITLFKDGDVAAALATCFEYTGVDIMLGIGGAPEGVIAAAGLKCLGGHFEGKLVPYEEEEKQRCIKMGVDVNKRLYMEDLVKGEEVYFAATGISDGDLLKGVMYKGNHIVKTHSVVMRSETATIRFIEAIHKLNKKPSYAY</sequence>
<gene>
    <name evidence="11" type="ORF">SAMN05660297_00604</name>
</gene>
<comment type="cofactor">
    <cofactor evidence="9">
        <name>Mn(2+)</name>
        <dbReference type="ChEBI" id="CHEBI:29035"/>
    </cofactor>
</comment>
<dbReference type="GO" id="GO:0006071">
    <property type="term" value="P:glycerol metabolic process"/>
    <property type="evidence" value="ECO:0007669"/>
    <property type="project" value="InterPro"/>
</dbReference>
<feature type="binding site" evidence="9">
    <location>
        <position position="57"/>
    </location>
    <ligand>
        <name>Mn(2+)</name>
        <dbReference type="ChEBI" id="CHEBI:29035"/>
        <label>1</label>
    </ligand>
</feature>
<comment type="similarity">
    <text evidence="2 8">Belongs to the FBPase class 2 family.</text>
</comment>
<keyword evidence="4" id="KW-0378">Hydrolase</keyword>
<feature type="binding site" evidence="9">
    <location>
        <position position="215"/>
    </location>
    <ligand>
        <name>Mn(2+)</name>
        <dbReference type="ChEBI" id="CHEBI:29035"/>
        <label>2</label>
    </ligand>
</feature>
<feature type="binding site" evidence="10">
    <location>
        <position position="121"/>
    </location>
    <ligand>
        <name>substrate</name>
    </ligand>
</feature>
<dbReference type="Pfam" id="PF03320">
    <property type="entry name" value="FBPase_glpX"/>
    <property type="match status" value="1"/>
</dbReference>
<keyword evidence="5 9" id="KW-0464">Manganese</keyword>
<dbReference type="GO" id="GO:0042132">
    <property type="term" value="F:fructose 1,6-bisphosphate 1-phosphatase activity"/>
    <property type="evidence" value="ECO:0007669"/>
    <property type="project" value="UniProtKB-EC"/>
</dbReference>